<keyword evidence="2" id="KW-1185">Reference proteome</keyword>
<evidence type="ECO:0000313" key="1">
    <source>
        <dbReference type="EMBL" id="QJP08372.1"/>
    </source>
</evidence>
<sequence length="338" mass="38257">MQLLAIRDCESFIEALERIESGLEDVQITFDGWPNFEVKINGERYNSTMTSKLMQGFISYQEEVLRSYAELKYGTSSLLRLTNEEKASLEIVFHIDQGSTEGDGSLDGVANRLLDKIPFHKMTPRQIALCLALTIGSVAGYFVFSEWQETVREQQRFDSQAATESHYERLFGKFTEALNSPETPQEARRVHERTQEGYKAIFAGAPDATSASVHGKAFTREQMHEITSHEAPSRLRLERHDSVIIESIKRTPEYLTLTLRLPNEETTFTGRIDLMLFSPDSLPKVFDAFRDSTPIPLFHYATEEAGGIVKTQILAVDAQPESHETTTVTRETLPPLTE</sequence>
<evidence type="ECO:0000313" key="2">
    <source>
        <dbReference type="Proteomes" id="UP000502549"/>
    </source>
</evidence>
<dbReference type="RefSeq" id="WP_169937562.1">
    <property type="nucleotide sequence ID" value="NZ_CP048833.1"/>
</dbReference>
<accession>A0A7Z3BKC7</accession>
<dbReference type="Proteomes" id="UP000502549">
    <property type="component" value="Chromosome"/>
</dbReference>
<gene>
    <name evidence="1" type="ORF">G4G71_10980</name>
</gene>
<reference evidence="1 2" key="1">
    <citation type="submission" date="2020-02" db="EMBL/GenBank/DDBJ databases">
        <title>Complete genome sequence of Pseudomonas multiresinivorans ORNL1.</title>
        <authorList>
            <person name="Podar M."/>
        </authorList>
    </citation>
    <scope>NUCLEOTIDE SEQUENCE [LARGE SCALE GENOMIC DNA]</scope>
    <source>
        <strain evidence="2">populi</strain>
    </source>
</reference>
<name>A0A7Z3BKC7_9PSED</name>
<dbReference type="KEGG" id="pmui:G4G71_10980"/>
<organism evidence="1 2">
    <name type="scientific">Pseudomonas multiresinivorans</name>
    <dbReference type="NCBI Taxonomy" id="95301"/>
    <lineage>
        <taxon>Bacteria</taxon>
        <taxon>Pseudomonadati</taxon>
        <taxon>Pseudomonadota</taxon>
        <taxon>Gammaproteobacteria</taxon>
        <taxon>Pseudomonadales</taxon>
        <taxon>Pseudomonadaceae</taxon>
        <taxon>Pseudomonas</taxon>
    </lineage>
</organism>
<proteinExistence type="predicted"/>
<protein>
    <submittedName>
        <fullName evidence="1">Uncharacterized protein</fullName>
    </submittedName>
</protein>
<dbReference type="AlphaFoldDB" id="A0A7Z3BKC7"/>
<dbReference type="EMBL" id="CP048833">
    <property type="protein sequence ID" value="QJP08372.1"/>
    <property type="molecule type" value="Genomic_DNA"/>
</dbReference>